<dbReference type="Gene3D" id="1.10.10.60">
    <property type="entry name" value="Homeodomain-like"/>
    <property type="match status" value="1"/>
</dbReference>
<gene>
    <name evidence="4" type="ORF">C9994_03395</name>
</gene>
<feature type="domain" description="HTH tetR-type" evidence="3">
    <location>
        <begin position="5"/>
        <end position="65"/>
    </location>
</feature>
<reference evidence="4 5" key="1">
    <citation type="submission" date="2018-03" db="EMBL/GenBank/DDBJ databases">
        <title>Cross-interface Injection: A General Nanoliter Liquid Handling Method Applied to Single Cells Genome Amplification Automated Nanoliter Liquid Handling Applied to Single Cell Multiple Displacement Amplification.</title>
        <authorList>
            <person name="Yun J."/>
            <person name="Xu P."/>
            <person name="Xu J."/>
            <person name="Dai X."/>
            <person name="Wang Y."/>
            <person name="Zheng X."/>
            <person name="Cao C."/>
            <person name="Yi Q."/>
            <person name="Zhu Y."/>
            <person name="Wang L."/>
            <person name="Dong Z."/>
            <person name="Huang Y."/>
            <person name="Huang L."/>
            <person name="Du W."/>
        </authorList>
    </citation>
    <scope>NUCLEOTIDE SEQUENCE [LARGE SCALE GENOMIC DNA]</scope>
    <source>
        <strain evidence="4 5">Z-D1-2</strain>
    </source>
</reference>
<protein>
    <recommendedName>
        <fullName evidence="3">HTH tetR-type domain-containing protein</fullName>
    </recommendedName>
</protein>
<dbReference type="Gene3D" id="1.10.357.10">
    <property type="entry name" value="Tetracycline Repressor, domain 2"/>
    <property type="match status" value="1"/>
</dbReference>
<comment type="caution">
    <text evidence="4">The sequence shown here is derived from an EMBL/GenBank/DDBJ whole genome shotgun (WGS) entry which is preliminary data.</text>
</comment>
<accession>A0A2T4DU56</accession>
<organism evidence="4 5">
    <name type="scientific">Marivirga lumbricoides</name>
    <dbReference type="NCBI Taxonomy" id="1046115"/>
    <lineage>
        <taxon>Bacteria</taxon>
        <taxon>Pseudomonadati</taxon>
        <taxon>Bacteroidota</taxon>
        <taxon>Cytophagia</taxon>
        <taxon>Cytophagales</taxon>
        <taxon>Marivirgaceae</taxon>
        <taxon>Marivirga</taxon>
    </lineage>
</organism>
<dbReference type="PRINTS" id="PR00455">
    <property type="entry name" value="HTHTETR"/>
</dbReference>
<dbReference type="EMBL" id="PYVU01000017">
    <property type="protein sequence ID" value="PTB97340.1"/>
    <property type="molecule type" value="Genomic_DNA"/>
</dbReference>
<dbReference type="InterPro" id="IPR001647">
    <property type="entry name" value="HTH_TetR"/>
</dbReference>
<dbReference type="Proteomes" id="UP000240608">
    <property type="component" value="Unassembled WGS sequence"/>
</dbReference>
<evidence type="ECO:0000256" key="1">
    <source>
        <dbReference type="ARBA" id="ARBA00023125"/>
    </source>
</evidence>
<dbReference type="PANTHER" id="PTHR43479">
    <property type="entry name" value="ACREF/ENVCD OPERON REPRESSOR-RELATED"/>
    <property type="match status" value="1"/>
</dbReference>
<evidence type="ECO:0000259" key="3">
    <source>
        <dbReference type="PROSITE" id="PS50977"/>
    </source>
</evidence>
<dbReference type="PANTHER" id="PTHR43479:SF11">
    <property type="entry name" value="ACREF_ENVCD OPERON REPRESSOR-RELATED"/>
    <property type="match status" value="1"/>
</dbReference>
<dbReference type="SUPFAM" id="SSF46689">
    <property type="entry name" value="Homeodomain-like"/>
    <property type="match status" value="1"/>
</dbReference>
<name>A0A2T4DU56_9BACT</name>
<dbReference type="PROSITE" id="PS50977">
    <property type="entry name" value="HTH_TETR_2"/>
    <property type="match status" value="1"/>
</dbReference>
<dbReference type="InterPro" id="IPR009057">
    <property type="entry name" value="Homeodomain-like_sf"/>
</dbReference>
<evidence type="ECO:0000313" key="4">
    <source>
        <dbReference type="EMBL" id="PTB97340.1"/>
    </source>
</evidence>
<proteinExistence type="predicted"/>
<feature type="DNA-binding region" description="H-T-H motif" evidence="2">
    <location>
        <begin position="28"/>
        <end position="47"/>
    </location>
</feature>
<sequence length="196" mass="22935">MKKEEIIIREIIESAKKQFQHYGLYKTTMEDIAKSAGKGKSTLYYYFKSKDEIFDRVIAEEMNDFFNSVKAAVEKEVQVSDKLKTYMLLKIQKLKQKANLYRLTLDTYNETDLNGHFRKLRDLYDEKEIHLISSILRKGLEEDLFGAINEEDVELLSEVLVASIRGIEKEIITRNKFNTLEDKVELIVKIIINGLK</sequence>
<dbReference type="Pfam" id="PF00440">
    <property type="entry name" value="TetR_N"/>
    <property type="match status" value="1"/>
</dbReference>
<dbReference type="GO" id="GO:0003677">
    <property type="term" value="F:DNA binding"/>
    <property type="evidence" value="ECO:0007669"/>
    <property type="project" value="UniProtKB-UniRule"/>
</dbReference>
<evidence type="ECO:0000313" key="5">
    <source>
        <dbReference type="Proteomes" id="UP000240608"/>
    </source>
</evidence>
<keyword evidence="1 2" id="KW-0238">DNA-binding</keyword>
<dbReference type="InterPro" id="IPR050624">
    <property type="entry name" value="HTH-type_Tx_Regulator"/>
</dbReference>
<dbReference type="AlphaFoldDB" id="A0A2T4DU56"/>
<evidence type="ECO:0000256" key="2">
    <source>
        <dbReference type="PROSITE-ProRule" id="PRU00335"/>
    </source>
</evidence>